<keyword evidence="1" id="KW-0472">Membrane</keyword>
<organism evidence="2 3">
    <name type="scientific">Taxus chinensis</name>
    <name type="common">Chinese yew</name>
    <name type="synonym">Taxus wallichiana var. chinensis</name>
    <dbReference type="NCBI Taxonomy" id="29808"/>
    <lineage>
        <taxon>Eukaryota</taxon>
        <taxon>Viridiplantae</taxon>
        <taxon>Streptophyta</taxon>
        <taxon>Embryophyta</taxon>
        <taxon>Tracheophyta</taxon>
        <taxon>Spermatophyta</taxon>
        <taxon>Pinopsida</taxon>
        <taxon>Pinidae</taxon>
        <taxon>Conifers II</taxon>
        <taxon>Cupressales</taxon>
        <taxon>Taxaceae</taxon>
        <taxon>Taxus</taxon>
    </lineage>
</organism>
<dbReference type="OMA" id="HQTVQWQ"/>
<feature type="non-terminal residue" evidence="2">
    <location>
        <position position="305"/>
    </location>
</feature>
<evidence type="ECO:0000313" key="3">
    <source>
        <dbReference type="Proteomes" id="UP000824469"/>
    </source>
</evidence>
<dbReference type="PANTHER" id="PTHR31513:SF2">
    <property type="entry name" value="MRAZ"/>
    <property type="match status" value="1"/>
</dbReference>
<name>A0AA38LLD3_TAXCH</name>
<dbReference type="AlphaFoldDB" id="A0AA38LLD3"/>
<keyword evidence="1" id="KW-0812">Transmembrane</keyword>
<sequence length="305" mass="33795">VAATPDLIVAYIDFFLGGDEKRPDLPPRLQKRFPMCIIFGGDGSYMAPYFLHSDNLLTSLLGQSVPATVWYRFVAGLNAYLRTVRQGCLRVTLVPVLNWLGTHATPSLKMHGIRVDLAWFQATTSGYYQLGLIVNEADEVVQHTILADTAGTTTNEQTLNTQSNHQTVQWQENQQYTSWSHRRIHGGVGGGIINTCTLQSLEDRKDFFFPLSLILRNTRPVGHQDLVGLIISILLLGDFSLVLLTLLQFYSISLPAFLVVLFVLPLALLSPFPAGINALFSHGPRRSGGLARVYALWNITSLSNV</sequence>
<evidence type="ECO:0000256" key="1">
    <source>
        <dbReference type="SAM" id="Phobius"/>
    </source>
</evidence>
<keyword evidence="1" id="KW-1133">Transmembrane helix</keyword>
<feature type="transmembrane region" description="Helical" evidence="1">
    <location>
        <begin position="226"/>
        <end position="250"/>
    </location>
</feature>
<dbReference type="Proteomes" id="UP000824469">
    <property type="component" value="Unassembled WGS sequence"/>
</dbReference>
<reference evidence="2 3" key="1">
    <citation type="journal article" date="2021" name="Nat. Plants">
        <title>The Taxus genome provides insights into paclitaxel biosynthesis.</title>
        <authorList>
            <person name="Xiong X."/>
            <person name="Gou J."/>
            <person name="Liao Q."/>
            <person name="Li Y."/>
            <person name="Zhou Q."/>
            <person name="Bi G."/>
            <person name="Li C."/>
            <person name="Du R."/>
            <person name="Wang X."/>
            <person name="Sun T."/>
            <person name="Guo L."/>
            <person name="Liang H."/>
            <person name="Lu P."/>
            <person name="Wu Y."/>
            <person name="Zhang Z."/>
            <person name="Ro D.K."/>
            <person name="Shang Y."/>
            <person name="Huang S."/>
            <person name="Yan J."/>
        </authorList>
    </citation>
    <scope>NUCLEOTIDE SEQUENCE [LARGE SCALE GENOMIC DNA]</scope>
    <source>
        <strain evidence="2">Ta-2019</strain>
    </source>
</reference>
<feature type="transmembrane region" description="Helical" evidence="1">
    <location>
        <begin position="256"/>
        <end position="280"/>
    </location>
</feature>
<dbReference type="PANTHER" id="PTHR31513">
    <property type="entry name" value="EPHRIN TYPE-B RECEPTOR"/>
    <property type="match status" value="1"/>
</dbReference>
<protein>
    <submittedName>
        <fullName evidence="2">Uncharacterized protein</fullName>
    </submittedName>
</protein>
<feature type="non-terminal residue" evidence="2">
    <location>
        <position position="1"/>
    </location>
</feature>
<evidence type="ECO:0000313" key="2">
    <source>
        <dbReference type="EMBL" id="KAH9327996.1"/>
    </source>
</evidence>
<comment type="caution">
    <text evidence="2">The sequence shown here is derived from an EMBL/GenBank/DDBJ whole genome shotgun (WGS) entry which is preliminary data.</text>
</comment>
<proteinExistence type="predicted"/>
<gene>
    <name evidence="2" type="ORF">KI387_000104</name>
</gene>
<accession>A0AA38LLD3</accession>
<keyword evidence="3" id="KW-1185">Reference proteome</keyword>
<dbReference type="EMBL" id="JAHRHJ020000001">
    <property type="protein sequence ID" value="KAH9327996.1"/>
    <property type="molecule type" value="Genomic_DNA"/>
</dbReference>